<dbReference type="GO" id="GO:0016020">
    <property type="term" value="C:membrane"/>
    <property type="evidence" value="ECO:0007669"/>
    <property type="project" value="UniProtKB-SubCell"/>
</dbReference>
<evidence type="ECO:0000256" key="3">
    <source>
        <dbReference type="ARBA" id="ARBA00022801"/>
    </source>
</evidence>
<dbReference type="EMBL" id="PZZP01000001">
    <property type="protein sequence ID" value="PTM58553.1"/>
    <property type="molecule type" value="Genomic_DNA"/>
</dbReference>
<dbReference type="Pfam" id="PF00350">
    <property type="entry name" value="Dynamin_N"/>
    <property type="match status" value="2"/>
</dbReference>
<dbReference type="InterPro" id="IPR027094">
    <property type="entry name" value="Mitofusin_fam"/>
</dbReference>
<dbReference type="OrthoDB" id="5477114at2"/>
<dbReference type="InterPro" id="IPR045063">
    <property type="entry name" value="Dynamin_N"/>
</dbReference>
<name>A0A2T4Z9K9_9BACL</name>
<comment type="subcellular location">
    <subcellularLocation>
        <location evidence="1">Membrane</location>
    </subcellularLocation>
</comment>
<keyword evidence="2" id="KW-0547">Nucleotide-binding</keyword>
<dbReference type="PANTHER" id="PTHR10465">
    <property type="entry name" value="TRANSMEMBRANE GTPASE FZO1"/>
    <property type="match status" value="1"/>
</dbReference>
<evidence type="ECO:0000256" key="4">
    <source>
        <dbReference type="ARBA" id="ARBA00023134"/>
    </source>
</evidence>
<feature type="domain" description="Dynamin N-terminal" evidence="6">
    <location>
        <begin position="628"/>
        <end position="854"/>
    </location>
</feature>
<dbReference type="InterPro" id="IPR027417">
    <property type="entry name" value="P-loop_NTPase"/>
</dbReference>
<sequence>MLGTKPETAVLPLLSVREAMMRAGDNERAHRIGDLALKSHRKQFTLALCGHFSAGKSTMLNTLVGKELLPTSPIPTSANIVKIRHGESQVRLTLSSGAVHSYPGTYTEADLKALCKNGDEVVTVEVVRPDLSLSPGVQWLDTPGIDSTDDTHRAATESALHLADAILYVMDYNHVQSEHNLQFLRDLSQRGKRLTLIINQVDKHREEELPFYQYQQRVEETFHQWGLQMDSIFYTSLRYPDHPLNEWQQLQMAIQQLITQRDTFGKESVQREGAYLLQEHLTQMERERQEKVEAWIQDLGTPLPKEEEVQREEQQLQEQHHSLLREQQSIRTRFHNGLEPSIKNAHLTPYPLREAARNYLETQLTPFRVGILFSRSKTEREKERRFQAFWQPFQETVRTQLDVHVRKQVIHFLKDEGVYSDTIGTRIQTENMPITPELLYTTIKEGARLSGDYVLKYCDDLAQAVKRTYQQWAESWWNEVHDNWSTTHKQQTTEIENRLQALKQATKLWEQIRASEKEASAYRTQLQGWLDGTRECEWQAEWDEWLNRQHHDIITTDSFDFGASNVTQAASAEETVATTSESDNNETDIILSHIRTAETVMDRLPGLETVRKELIVKRQRLEQRRFTVALFGAFSAGKSSFVNALIGDAALPVSPNPTTAAINRITAPNDGHQHGDALIKYKSEATLLTDLRSIYALFQQQVESIEEALAGIDRLLAIRSPHPRQQTCFPFLQAVRNGWETFRQRLGTTEKVKRDTFAQYVAQEDTACFVEWAELYHDNPLTRAGITLVDTPGADSIHARHTEVAFRYIKDADAILFITYYNHAFSQADRQFLLQLGRVKDSFAMDKMFFVMNAADLASSPKERQEVMSYLQEQLITFGIRDPRLFAVSSLDALTEKQAGIRGENSGLAAFEQAFTQFLQQDLAQVTLYSMKQEVERAHRILLRQVEAAHQGSQTREAQQLALQSEKESILRLVEAVDGRIDELALQQELEELFYYIRQRLFLRYPDLFSECFNPGALREDKGSIKEQLQACTLELTDFIRHELAQELRATGLRLENWLNRRFDTRHDALSTQLAAIHAEVPLADREEQKWETPTIDRPFPELQLKDLKPALTAFKGTKDFFAKNGRIHVRDQMQTILEEAVTATLKKEHTRFFDIYSQQWRQALVQWKYQSAADIRDHFTQLIALLDKPADPASLEEAATALQQEIEGIRKAFEESENI</sequence>
<reference evidence="7 8" key="1">
    <citation type="submission" date="2018-04" db="EMBL/GenBank/DDBJ databases">
        <title>Genomic Encyclopedia of Archaeal and Bacterial Type Strains, Phase II (KMG-II): from individual species to whole genera.</title>
        <authorList>
            <person name="Goeker M."/>
        </authorList>
    </citation>
    <scope>NUCLEOTIDE SEQUENCE [LARGE SCALE GENOMIC DNA]</scope>
    <source>
        <strain evidence="7 8">DSM 45169</strain>
    </source>
</reference>
<dbReference type="RefSeq" id="WP_107725348.1">
    <property type="nucleotide sequence ID" value="NZ_PZZP01000001.1"/>
</dbReference>
<dbReference type="SUPFAM" id="SSF52540">
    <property type="entry name" value="P-loop containing nucleoside triphosphate hydrolases"/>
    <property type="match status" value="2"/>
</dbReference>
<evidence type="ECO:0000256" key="2">
    <source>
        <dbReference type="ARBA" id="ARBA00022741"/>
    </source>
</evidence>
<comment type="caution">
    <text evidence="7">The sequence shown here is derived from an EMBL/GenBank/DDBJ whole genome shotgun (WGS) entry which is preliminary data.</text>
</comment>
<dbReference type="PANTHER" id="PTHR10465:SF0">
    <property type="entry name" value="SARCALUMENIN"/>
    <property type="match status" value="1"/>
</dbReference>
<proteinExistence type="predicted"/>
<evidence type="ECO:0000256" key="1">
    <source>
        <dbReference type="ARBA" id="ARBA00004370"/>
    </source>
</evidence>
<organism evidence="7 8">
    <name type="scientific">Desmospora activa DSM 45169</name>
    <dbReference type="NCBI Taxonomy" id="1121389"/>
    <lineage>
        <taxon>Bacteria</taxon>
        <taxon>Bacillati</taxon>
        <taxon>Bacillota</taxon>
        <taxon>Bacilli</taxon>
        <taxon>Bacillales</taxon>
        <taxon>Thermoactinomycetaceae</taxon>
        <taxon>Desmospora</taxon>
    </lineage>
</organism>
<feature type="domain" description="Dynamin N-terminal" evidence="6">
    <location>
        <begin position="47"/>
        <end position="200"/>
    </location>
</feature>
<keyword evidence="5" id="KW-0472">Membrane</keyword>
<evidence type="ECO:0000313" key="8">
    <source>
        <dbReference type="Proteomes" id="UP000241639"/>
    </source>
</evidence>
<evidence type="ECO:0000259" key="6">
    <source>
        <dbReference type="Pfam" id="PF00350"/>
    </source>
</evidence>
<protein>
    <submittedName>
        <fullName evidence="7">Dynamin family protein</fullName>
    </submittedName>
</protein>
<accession>A0A2T4Z9K9</accession>
<dbReference type="Gene3D" id="3.40.50.300">
    <property type="entry name" value="P-loop containing nucleotide triphosphate hydrolases"/>
    <property type="match status" value="2"/>
</dbReference>
<dbReference type="CDD" id="cd09912">
    <property type="entry name" value="DLP_2"/>
    <property type="match status" value="2"/>
</dbReference>
<dbReference type="Proteomes" id="UP000241639">
    <property type="component" value="Unassembled WGS sequence"/>
</dbReference>
<keyword evidence="4" id="KW-0342">GTP-binding</keyword>
<dbReference type="GO" id="GO:0003924">
    <property type="term" value="F:GTPase activity"/>
    <property type="evidence" value="ECO:0007669"/>
    <property type="project" value="InterPro"/>
</dbReference>
<gene>
    <name evidence="7" type="ORF">C8J48_1138</name>
</gene>
<dbReference type="GO" id="GO:0005525">
    <property type="term" value="F:GTP binding"/>
    <property type="evidence" value="ECO:0007669"/>
    <property type="project" value="UniProtKB-KW"/>
</dbReference>
<keyword evidence="3" id="KW-0378">Hydrolase</keyword>
<keyword evidence="8" id="KW-1185">Reference proteome</keyword>
<evidence type="ECO:0000313" key="7">
    <source>
        <dbReference type="EMBL" id="PTM58553.1"/>
    </source>
</evidence>
<evidence type="ECO:0000256" key="5">
    <source>
        <dbReference type="ARBA" id="ARBA00023136"/>
    </source>
</evidence>
<dbReference type="AlphaFoldDB" id="A0A2T4Z9K9"/>